<proteinExistence type="predicted"/>
<sequence length="273" mass="31909">MDTSEFNNMPQFVGTRKLSIRVLLNEKRNGNRDAISRLSDEAPTISLGLFPSRFARREVIKQNIECLIVLVDERVPSVYSNEYFSDSSCYWENATSVRISTSVSKNVKTIQALLEFKMKKKARRDRETLDGCPQHMLVDERSTLSSSQVVNSKVLANWCTAPFQQTVSFDLSTKQRRDIPLMHLSDSTMKVCSCKLCLWEYHRSTKKKKKNQEGEEEEEEEEEQEQEQEQESWYMCRGRSFVRISFKSFHLLEVGRRERENAVNTHFLRVLTL</sequence>
<organism evidence="2 3">
    <name type="scientific">Vespula maculifrons</name>
    <name type="common">Eastern yellow jacket</name>
    <name type="synonym">Wasp</name>
    <dbReference type="NCBI Taxonomy" id="7453"/>
    <lineage>
        <taxon>Eukaryota</taxon>
        <taxon>Metazoa</taxon>
        <taxon>Ecdysozoa</taxon>
        <taxon>Arthropoda</taxon>
        <taxon>Hexapoda</taxon>
        <taxon>Insecta</taxon>
        <taxon>Pterygota</taxon>
        <taxon>Neoptera</taxon>
        <taxon>Endopterygota</taxon>
        <taxon>Hymenoptera</taxon>
        <taxon>Apocrita</taxon>
        <taxon>Aculeata</taxon>
        <taxon>Vespoidea</taxon>
        <taxon>Vespidae</taxon>
        <taxon>Vespinae</taxon>
        <taxon>Vespula</taxon>
    </lineage>
</organism>
<protein>
    <submittedName>
        <fullName evidence="2">Uncharacterized protein</fullName>
    </submittedName>
</protein>
<dbReference type="Proteomes" id="UP001607303">
    <property type="component" value="Unassembled WGS sequence"/>
</dbReference>
<keyword evidence="3" id="KW-1185">Reference proteome</keyword>
<evidence type="ECO:0000256" key="1">
    <source>
        <dbReference type="SAM" id="MobiDB-lite"/>
    </source>
</evidence>
<name>A0ABD2BLK3_VESMC</name>
<feature type="region of interest" description="Disordered" evidence="1">
    <location>
        <begin position="208"/>
        <end position="229"/>
    </location>
</feature>
<dbReference type="EMBL" id="JAYRBN010000073">
    <property type="protein sequence ID" value="KAL2733641.1"/>
    <property type="molecule type" value="Genomic_DNA"/>
</dbReference>
<reference evidence="2 3" key="1">
    <citation type="journal article" date="2024" name="Ann. Entomol. Soc. Am.">
        <title>Genomic analyses of the southern and eastern yellowjacket wasps (Hymenoptera: Vespidae) reveal evolutionary signatures of social life.</title>
        <authorList>
            <person name="Catto M.A."/>
            <person name="Caine P.B."/>
            <person name="Orr S.E."/>
            <person name="Hunt B.G."/>
            <person name="Goodisman M.A.D."/>
        </authorList>
    </citation>
    <scope>NUCLEOTIDE SEQUENCE [LARGE SCALE GENOMIC DNA]</scope>
    <source>
        <strain evidence="2">232</strain>
        <tissue evidence="2">Head and thorax</tissue>
    </source>
</reference>
<accession>A0ABD2BLK3</accession>
<dbReference type="AlphaFoldDB" id="A0ABD2BLK3"/>
<evidence type="ECO:0000313" key="2">
    <source>
        <dbReference type="EMBL" id="KAL2733641.1"/>
    </source>
</evidence>
<comment type="caution">
    <text evidence="2">The sequence shown here is derived from an EMBL/GenBank/DDBJ whole genome shotgun (WGS) entry which is preliminary data.</text>
</comment>
<evidence type="ECO:0000313" key="3">
    <source>
        <dbReference type="Proteomes" id="UP001607303"/>
    </source>
</evidence>
<feature type="compositionally biased region" description="Acidic residues" evidence="1">
    <location>
        <begin position="214"/>
        <end position="229"/>
    </location>
</feature>
<gene>
    <name evidence="2" type="ORF">V1477_014075</name>
</gene>